<dbReference type="AlphaFoldDB" id="A0A1Y2HFH4"/>
<sequence>MVDMNAEPIEMNTLSTMNAAVDQPVDMPSLPIDLIYPIVILMIRLIATSSSLWHPTAILQPLNVLSRTHVPLATKVALLHMPHIDMNLATKCGDLHLLKLMHQWSKQPRGRPLKYDSSELLPLAMKFDTTHIVEWWLDESKLLLNWDLDEYDLMEAFCDPLEHMWLEWWKTRGWQNLGLEVDSNHTLAGIAVHASRNGRVDILDWILRNADTTWMASAGADAAVAAARNGHVHVLDWWFFHFQARIDWIQVISAAFSGGQVTVLEWCGNHHLVMEAWSQPRKHWASVFLTLFDSGHVAALEWCKSQPLVMEAWRQCLDECLREFHKSEILSMCYKVVSRGLGLDWLRAFDMLQFADGNRDVSQNACEKGQVELVKELHSRGYLLGSRNQLVRSSLQSGKLELLQWIHANVDPSIPDMPGWYFGCDPYDISQGCGTVGVDILDWLLANGFQFPAPGDNKRAKVFGSAAYYGRLDVLEWMFMNGFAKDMTMEDWSKPFQSASQAGHVHVLDWLTERIPPVTPASPIPTSMVWRRVWRAFSDGRVDVIDWWAHKSGWLKDVYDLNHGQPYLYACDSCFVQCDAPSKLATLKVWVNAGQPVDFAACIHAASINGRVDVLDWLLRSTRASEEDFVKAWSSDKYPDESTLSSVHARYGFDIDNHAMSLTWWRANLPRVAKMPYVLNNASFELFSPYNAIEHFGECVDLLDYRKQAGYSYELEDVYECIEKASEMGQCDVLEWFKVASGIPIVCPTSISEGDIEVTRRAKVWWARSGLIDEKAVVKLKVEQD</sequence>
<evidence type="ECO:0000313" key="1">
    <source>
        <dbReference type="EMBL" id="ORZ33295.1"/>
    </source>
</evidence>
<protein>
    <recommendedName>
        <fullName evidence="3">Ankyrin repeat-containing domain protein</fullName>
    </recommendedName>
</protein>
<evidence type="ECO:0000313" key="2">
    <source>
        <dbReference type="Proteomes" id="UP000193411"/>
    </source>
</evidence>
<dbReference type="PANTHER" id="PTHR46586:SF3">
    <property type="entry name" value="ANKYRIN REPEAT-CONTAINING PROTEIN"/>
    <property type="match status" value="1"/>
</dbReference>
<accession>A0A1Y2HFH4</accession>
<dbReference type="Gene3D" id="1.25.40.20">
    <property type="entry name" value="Ankyrin repeat-containing domain"/>
    <property type="match status" value="1"/>
</dbReference>
<reference evidence="1 2" key="1">
    <citation type="submission" date="2016-07" db="EMBL/GenBank/DDBJ databases">
        <title>Pervasive Adenine N6-methylation of Active Genes in Fungi.</title>
        <authorList>
            <consortium name="DOE Joint Genome Institute"/>
            <person name="Mondo S.J."/>
            <person name="Dannebaum R.O."/>
            <person name="Kuo R.C."/>
            <person name="Labutti K."/>
            <person name="Haridas S."/>
            <person name="Kuo A."/>
            <person name="Salamov A."/>
            <person name="Ahrendt S.R."/>
            <person name="Lipzen A."/>
            <person name="Sullivan W."/>
            <person name="Andreopoulos W.B."/>
            <person name="Clum A."/>
            <person name="Lindquist E."/>
            <person name="Daum C."/>
            <person name="Ramamoorthy G.K."/>
            <person name="Gryganskyi A."/>
            <person name="Culley D."/>
            <person name="Magnuson J.K."/>
            <person name="James T.Y."/>
            <person name="O'Malley M.A."/>
            <person name="Stajich J.E."/>
            <person name="Spatafora J.W."/>
            <person name="Visel A."/>
            <person name="Grigoriev I.V."/>
        </authorList>
    </citation>
    <scope>NUCLEOTIDE SEQUENCE [LARGE SCALE GENOMIC DNA]</scope>
    <source>
        <strain evidence="1 2">PL171</strain>
    </source>
</reference>
<dbReference type="EMBL" id="MCFL01000037">
    <property type="protein sequence ID" value="ORZ33295.1"/>
    <property type="molecule type" value="Genomic_DNA"/>
</dbReference>
<keyword evidence="2" id="KW-1185">Reference proteome</keyword>
<gene>
    <name evidence="1" type="ORF">BCR44DRAFT_1438692</name>
</gene>
<name>A0A1Y2HFH4_9FUNG</name>
<proteinExistence type="predicted"/>
<dbReference type="PANTHER" id="PTHR46586">
    <property type="entry name" value="ANKYRIN REPEAT-CONTAINING PROTEIN"/>
    <property type="match status" value="1"/>
</dbReference>
<dbReference type="SUPFAM" id="SSF48403">
    <property type="entry name" value="Ankyrin repeat"/>
    <property type="match status" value="1"/>
</dbReference>
<evidence type="ECO:0008006" key="3">
    <source>
        <dbReference type="Google" id="ProtNLM"/>
    </source>
</evidence>
<dbReference type="InterPro" id="IPR052050">
    <property type="entry name" value="SecEffector_AnkRepeat"/>
</dbReference>
<dbReference type="InterPro" id="IPR036770">
    <property type="entry name" value="Ankyrin_rpt-contain_sf"/>
</dbReference>
<comment type="caution">
    <text evidence="1">The sequence shown here is derived from an EMBL/GenBank/DDBJ whole genome shotgun (WGS) entry which is preliminary data.</text>
</comment>
<dbReference type="Proteomes" id="UP000193411">
    <property type="component" value="Unassembled WGS sequence"/>
</dbReference>
<dbReference type="OrthoDB" id="543798at2759"/>
<organism evidence="1 2">
    <name type="scientific">Catenaria anguillulae PL171</name>
    <dbReference type="NCBI Taxonomy" id="765915"/>
    <lineage>
        <taxon>Eukaryota</taxon>
        <taxon>Fungi</taxon>
        <taxon>Fungi incertae sedis</taxon>
        <taxon>Blastocladiomycota</taxon>
        <taxon>Blastocladiomycetes</taxon>
        <taxon>Blastocladiales</taxon>
        <taxon>Catenariaceae</taxon>
        <taxon>Catenaria</taxon>
    </lineage>
</organism>